<dbReference type="EMBL" id="BMAT01013342">
    <property type="protein sequence ID" value="GFS10598.1"/>
    <property type="molecule type" value="Genomic_DNA"/>
</dbReference>
<dbReference type="SUPFAM" id="SSF46689">
    <property type="entry name" value="Homeodomain-like"/>
    <property type="match status" value="1"/>
</dbReference>
<reference evidence="1 2" key="1">
    <citation type="journal article" date="2021" name="Elife">
        <title>Chloroplast acquisition without the gene transfer in kleptoplastic sea slugs, Plakobranchus ocellatus.</title>
        <authorList>
            <person name="Maeda T."/>
            <person name="Takahashi S."/>
            <person name="Yoshida T."/>
            <person name="Shimamura S."/>
            <person name="Takaki Y."/>
            <person name="Nagai Y."/>
            <person name="Toyoda A."/>
            <person name="Suzuki Y."/>
            <person name="Arimoto A."/>
            <person name="Ishii H."/>
            <person name="Satoh N."/>
            <person name="Nishiyama T."/>
            <person name="Hasebe M."/>
            <person name="Maruyama T."/>
            <person name="Minagawa J."/>
            <person name="Obokata J."/>
            <person name="Shigenobu S."/>
        </authorList>
    </citation>
    <scope>NUCLEOTIDE SEQUENCE [LARGE SCALE GENOMIC DNA]</scope>
</reference>
<dbReference type="Proteomes" id="UP000762676">
    <property type="component" value="Unassembled WGS sequence"/>
</dbReference>
<name>A0AAV4IMF2_9GAST</name>
<evidence type="ECO:0000313" key="1">
    <source>
        <dbReference type="EMBL" id="GFS10598.1"/>
    </source>
</evidence>
<accession>A0AAV4IMF2</accession>
<organism evidence="1 2">
    <name type="scientific">Elysia marginata</name>
    <dbReference type="NCBI Taxonomy" id="1093978"/>
    <lineage>
        <taxon>Eukaryota</taxon>
        <taxon>Metazoa</taxon>
        <taxon>Spiralia</taxon>
        <taxon>Lophotrochozoa</taxon>
        <taxon>Mollusca</taxon>
        <taxon>Gastropoda</taxon>
        <taxon>Heterobranchia</taxon>
        <taxon>Euthyneura</taxon>
        <taxon>Panpulmonata</taxon>
        <taxon>Sacoglossa</taxon>
        <taxon>Placobranchoidea</taxon>
        <taxon>Plakobranchidae</taxon>
        <taxon>Elysia</taxon>
    </lineage>
</organism>
<comment type="caution">
    <text evidence="1">The sequence shown here is derived from an EMBL/GenBank/DDBJ whole genome shotgun (WGS) entry which is preliminary data.</text>
</comment>
<gene>
    <name evidence="1" type="ORF">ElyMa_006650100</name>
</gene>
<sequence>MTRLSEVDRHRALGLPQAGLSISEVSFRMNVNRTTIFRLRQRLHETDTCKHSKKTFIYLWPTCSSPIHRPHPDPASPTPTYAMGEVSYSVTNLDSALTMLMAVYVYGEEAVKDTKQIALENTIGEAELLSMGRRCAAVLEAQGEHIHY</sequence>
<proteinExistence type="predicted"/>
<protein>
    <submittedName>
        <fullName evidence="1">Uncharacterized protein</fullName>
    </submittedName>
</protein>
<dbReference type="Pfam" id="PF13384">
    <property type="entry name" value="HTH_23"/>
    <property type="match status" value="1"/>
</dbReference>
<keyword evidence="2" id="KW-1185">Reference proteome</keyword>
<dbReference type="InterPro" id="IPR009057">
    <property type="entry name" value="Homeodomain-like_sf"/>
</dbReference>
<dbReference type="AlphaFoldDB" id="A0AAV4IMF2"/>
<evidence type="ECO:0000313" key="2">
    <source>
        <dbReference type="Proteomes" id="UP000762676"/>
    </source>
</evidence>